<protein>
    <submittedName>
        <fullName evidence="1">Uncharacterized protein</fullName>
    </submittedName>
</protein>
<reference evidence="1" key="1">
    <citation type="submission" date="2022-11" db="EMBL/GenBank/DDBJ databases">
        <title>Draft genome sequence of Hoeflea poritis E7-10 and Hoeflea prorocentri PM5-8, separated from scleractinian coral Porites lutea and marine dinoflagellate.</title>
        <authorList>
            <person name="Zhang G."/>
            <person name="Wei Q."/>
            <person name="Cai L."/>
        </authorList>
    </citation>
    <scope>NUCLEOTIDE SEQUENCE</scope>
    <source>
        <strain evidence="1">PM5-8</strain>
    </source>
</reference>
<proteinExistence type="predicted"/>
<keyword evidence="2" id="KW-1185">Reference proteome</keyword>
<accession>A0A9X3ULH4</accession>
<organism evidence="1 2">
    <name type="scientific">Hoeflea prorocentri</name>
    <dbReference type="NCBI Taxonomy" id="1922333"/>
    <lineage>
        <taxon>Bacteria</taxon>
        <taxon>Pseudomonadati</taxon>
        <taxon>Pseudomonadota</taxon>
        <taxon>Alphaproteobacteria</taxon>
        <taxon>Hyphomicrobiales</taxon>
        <taxon>Rhizobiaceae</taxon>
        <taxon>Hoeflea</taxon>
    </lineage>
</organism>
<sequence length="53" mass="5798">MDKPVLTTQAVLSDGAGHDRALKGLDAVLADDFGVYYVTIQLERKRLDQAGQH</sequence>
<evidence type="ECO:0000313" key="2">
    <source>
        <dbReference type="Proteomes" id="UP001151234"/>
    </source>
</evidence>
<gene>
    <name evidence="1" type="ORF">OQ273_18695</name>
</gene>
<dbReference type="RefSeq" id="WP_267992300.1">
    <property type="nucleotide sequence ID" value="NZ_JAPJZI010000001.1"/>
</dbReference>
<dbReference type="EMBL" id="JAPJZI010000001">
    <property type="protein sequence ID" value="MDA5400609.1"/>
    <property type="molecule type" value="Genomic_DNA"/>
</dbReference>
<dbReference type="AlphaFoldDB" id="A0A9X3ULH4"/>
<dbReference type="Proteomes" id="UP001151234">
    <property type="component" value="Unassembled WGS sequence"/>
</dbReference>
<evidence type="ECO:0000313" key="1">
    <source>
        <dbReference type="EMBL" id="MDA5400609.1"/>
    </source>
</evidence>
<comment type="caution">
    <text evidence="1">The sequence shown here is derived from an EMBL/GenBank/DDBJ whole genome shotgun (WGS) entry which is preliminary data.</text>
</comment>
<name>A0A9X3ULH4_9HYPH</name>